<keyword evidence="3" id="KW-1185">Reference proteome</keyword>
<comment type="caution">
    <text evidence="2">The sequence shown here is derived from an EMBL/GenBank/DDBJ whole genome shotgun (WGS) entry which is preliminary data.</text>
</comment>
<evidence type="ECO:0000256" key="1">
    <source>
        <dbReference type="SAM" id="MobiDB-lite"/>
    </source>
</evidence>
<dbReference type="Proteomes" id="UP001151760">
    <property type="component" value="Unassembled WGS sequence"/>
</dbReference>
<dbReference type="EMBL" id="BQNB010020343">
    <property type="protein sequence ID" value="GJT94945.1"/>
    <property type="molecule type" value="Genomic_DNA"/>
</dbReference>
<evidence type="ECO:0000313" key="3">
    <source>
        <dbReference type="Proteomes" id="UP001151760"/>
    </source>
</evidence>
<reference evidence="2" key="1">
    <citation type="journal article" date="2022" name="Int. J. Mol. Sci.">
        <title>Draft Genome of Tanacetum Coccineum: Genomic Comparison of Closely Related Tanacetum-Family Plants.</title>
        <authorList>
            <person name="Yamashiro T."/>
            <person name="Shiraishi A."/>
            <person name="Nakayama K."/>
            <person name="Satake H."/>
        </authorList>
    </citation>
    <scope>NUCLEOTIDE SEQUENCE</scope>
</reference>
<feature type="compositionally biased region" description="Basic and acidic residues" evidence="1">
    <location>
        <begin position="94"/>
        <end position="126"/>
    </location>
</feature>
<proteinExistence type="predicted"/>
<feature type="region of interest" description="Disordered" evidence="1">
    <location>
        <begin position="66"/>
        <end position="126"/>
    </location>
</feature>
<reference evidence="2" key="2">
    <citation type="submission" date="2022-01" db="EMBL/GenBank/DDBJ databases">
        <authorList>
            <person name="Yamashiro T."/>
            <person name="Shiraishi A."/>
            <person name="Satake H."/>
            <person name="Nakayama K."/>
        </authorList>
    </citation>
    <scope>NUCLEOTIDE SEQUENCE</scope>
</reference>
<name>A0ABQ5I4A9_9ASTR</name>
<organism evidence="2 3">
    <name type="scientific">Tanacetum coccineum</name>
    <dbReference type="NCBI Taxonomy" id="301880"/>
    <lineage>
        <taxon>Eukaryota</taxon>
        <taxon>Viridiplantae</taxon>
        <taxon>Streptophyta</taxon>
        <taxon>Embryophyta</taxon>
        <taxon>Tracheophyta</taxon>
        <taxon>Spermatophyta</taxon>
        <taxon>Magnoliopsida</taxon>
        <taxon>eudicotyledons</taxon>
        <taxon>Gunneridae</taxon>
        <taxon>Pentapetalae</taxon>
        <taxon>asterids</taxon>
        <taxon>campanulids</taxon>
        <taxon>Asterales</taxon>
        <taxon>Asteraceae</taxon>
        <taxon>Asteroideae</taxon>
        <taxon>Anthemideae</taxon>
        <taxon>Anthemidinae</taxon>
        <taxon>Tanacetum</taxon>
    </lineage>
</organism>
<gene>
    <name evidence="2" type="ORF">Tco_1090463</name>
</gene>
<protein>
    <submittedName>
        <fullName evidence="2">Uncharacterized protein</fullName>
    </submittedName>
</protein>
<feature type="compositionally biased region" description="Basic and acidic residues" evidence="1">
    <location>
        <begin position="66"/>
        <end position="87"/>
    </location>
</feature>
<sequence length="126" mass="14999">MDWNDPSVIRYHTQKMKPKTVAQARKNMIKYLKNQGNYKISDFKGMSYDEIRPIFEKVWDFNQHIEPMEHETEKMKSPEKSPEKNKEEDVDTQEEIKEAVKETGAKRKKSIPEKAKGRRQKLEEDA</sequence>
<evidence type="ECO:0000313" key="2">
    <source>
        <dbReference type="EMBL" id="GJT94945.1"/>
    </source>
</evidence>
<accession>A0ABQ5I4A9</accession>